<dbReference type="PANTHER" id="PTHR11360">
    <property type="entry name" value="MONOCARBOXYLATE TRANSPORTER"/>
    <property type="match status" value="1"/>
</dbReference>
<name>A0A427YGV9_9TREE</name>
<dbReference type="InterPro" id="IPR011701">
    <property type="entry name" value="MFS"/>
</dbReference>
<dbReference type="OrthoDB" id="2213137at2759"/>
<keyword evidence="3" id="KW-0812">Transmembrane</keyword>
<dbReference type="Proteomes" id="UP000279259">
    <property type="component" value="Unassembled WGS sequence"/>
</dbReference>
<dbReference type="EMBL" id="RSCD01000011">
    <property type="protein sequence ID" value="RSH90310.1"/>
    <property type="molecule type" value="Genomic_DNA"/>
</dbReference>
<keyword evidence="6" id="KW-1185">Reference proteome</keyword>
<dbReference type="PROSITE" id="PS50850">
    <property type="entry name" value="MFS"/>
    <property type="match status" value="1"/>
</dbReference>
<feature type="transmembrane region" description="Helical" evidence="3">
    <location>
        <begin position="352"/>
        <end position="373"/>
    </location>
</feature>
<dbReference type="InterPro" id="IPR020846">
    <property type="entry name" value="MFS_dom"/>
</dbReference>
<keyword evidence="3" id="KW-1133">Transmembrane helix</keyword>
<organism evidence="5 6">
    <name type="scientific">Saitozyma podzolica</name>
    <dbReference type="NCBI Taxonomy" id="1890683"/>
    <lineage>
        <taxon>Eukaryota</taxon>
        <taxon>Fungi</taxon>
        <taxon>Dikarya</taxon>
        <taxon>Basidiomycota</taxon>
        <taxon>Agaricomycotina</taxon>
        <taxon>Tremellomycetes</taxon>
        <taxon>Tremellales</taxon>
        <taxon>Trimorphomycetaceae</taxon>
        <taxon>Saitozyma</taxon>
    </lineage>
</organism>
<evidence type="ECO:0000256" key="2">
    <source>
        <dbReference type="ARBA" id="ARBA00006727"/>
    </source>
</evidence>
<feature type="transmembrane region" description="Helical" evidence="3">
    <location>
        <begin position="138"/>
        <end position="158"/>
    </location>
</feature>
<dbReference type="GO" id="GO:0022857">
    <property type="term" value="F:transmembrane transporter activity"/>
    <property type="evidence" value="ECO:0007669"/>
    <property type="project" value="InterPro"/>
</dbReference>
<keyword evidence="3" id="KW-0472">Membrane</keyword>
<feature type="transmembrane region" description="Helical" evidence="3">
    <location>
        <begin position="380"/>
        <end position="398"/>
    </location>
</feature>
<feature type="transmembrane region" description="Helical" evidence="3">
    <location>
        <begin position="316"/>
        <end position="337"/>
    </location>
</feature>
<protein>
    <recommendedName>
        <fullName evidence="4">Major facilitator superfamily (MFS) profile domain-containing protein</fullName>
    </recommendedName>
</protein>
<gene>
    <name evidence="5" type="ORF">EHS25_001644</name>
</gene>
<feature type="transmembrane region" description="Helical" evidence="3">
    <location>
        <begin position="263"/>
        <end position="290"/>
    </location>
</feature>
<comment type="caution">
    <text evidence="5">The sequence shown here is derived from an EMBL/GenBank/DDBJ whole genome shotgun (WGS) entry which is preliminary data.</text>
</comment>
<evidence type="ECO:0000313" key="5">
    <source>
        <dbReference type="EMBL" id="RSH90310.1"/>
    </source>
</evidence>
<evidence type="ECO:0000313" key="6">
    <source>
        <dbReference type="Proteomes" id="UP000279259"/>
    </source>
</evidence>
<reference evidence="5 6" key="1">
    <citation type="submission" date="2018-11" db="EMBL/GenBank/DDBJ databases">
        <title>Genome sequence of Saitozyma podzolica DSM 27192.</title>
        <authorList>
            <person name="Aliyu H."/>
            <person name="Gorte O."/>
            <person name="Ochsenreither K."/>
        </authorList>
    </citation>
    <scope>NUCLEOTIDE SEQUENCE [LARGE SCALE GENOMIC DNA]</scope>
    <source>
        <strain evidence="5 6">DSM 27192</strain>
    </source>
</reference>
<dbReference type="Pfam" id="PF07690">
    <property type="entry name" value="MFS_1"/>
    <property type="match status" value="1"/>
</dbReference>
<sequence>MHYGELFCATIRPCDPSLLNLIPAAVSAGNADLDEDRSIKTASKTMAELRPSSVQEDELVAGLSSYPPLSQSASSSPQDSQVALASDVTTYVDGGYGWVITGSACVLCFQYLGILYAWGVIQAELAQNQLGSSLSLSTIGATAAFCLGFGCLPASWVLTRLGPRNTAAIGVLGVTFGLAGAGFCTHNLGALVVLLGVVFGFSGSLVYLTAYTIPSQFFMKKRGLSTGIASCGAGLGGAVWSLVSPESHEWLRAEASQLMQKLITLWGLPWTLRFMALSVLLLGLPASLLLRPGYLARRSTLPTAVAEKGMFRSSRYMRIMVACFVASYPFFIPPYYIPQYAQSVGLSASQGALYSALFNVASAFGRLAFGYLGDVALGNINAWMFSILTIALSSLLIWPNASSQPLIILFVMLCGSGSGGFFSLQSSVVGQVIGDHRIHSGVSWLEVAESFGYFAGPMSAGALLDAFGGVHQGAGPYLPAIVSGPELSDVDVLRDFTKSSSTSSEAPLLLRF</sequence>
<feature type="domain" description="Major facilitator superfamily (MFS) profile" evidence="4">
    <location>
        <begin position="271"/>
        <end position="512"/>
    </location>
</feature>
<dbReference type="Gene3D" id="1.20.1250.20">
    <property type="entry name" value="MFS general substrate transporter like domains"/>
    <property type="match status" value="2"/>
</dbReference>
<feature type="transmembrane region" description="Helical" evidence="3">
    <location>
        <begin position="404"/>
        <end position="424"/>
    </location>
</feature>
<dbReference type="AlphaFoldDB" id="A0A427YGV9"/>
<feature type="transmembrane region" description="Helical" evidence="3">
    <location>
        <begin position="165"/>
        <end position="183"/>
    </location>
</feature>
<feature type="transmembrane region" description="Helical" evidence="3">
    <location>
        <begin position="189"/>
        <end position="211"/>
    </location>
</feature>
<evidence type="ECO:0000256" key="3">
    <source>
        <dbReference type="SAM" id="Phobius"/>
    </source>
</evidence>
<feature type="transmembrane region" description="Helical" evidence="3">
    <location>
        <begin position="96"/>
        <end position="118"/>
    </location>
</feature>
<dbReference type="SUPFAM" id="SSF103473">
    <property type="entry name" value="MFS general substrate transporter"/>
    <property type="match status" value="1"/>
</dbReference>
<proteinExistence type="inferred from homology"/>
<dbReference type="InterPro" id="IPR036259">
    <property type="entry name" value="MFS_trans_sf"/>
</dbReference>
<evidence type="ECO:0000256" key="1">
    <source>
        <dbReference type="ARBA" id="ARBA00004141"/>
    </source>
</evidence>
<dbReference type="PANTHER" id="PTHR11360:SF305">
    <property type="entry name" value="MAJOR FACILITATOR SUPERFAMILY (MFS) PROFILE DOMAIN-CONTAINING PROTEIN"/>
    <property type="match status" value="1"/>
</dbReference>
<evidence type="ECO:0000259" key="4">
    <source>
        <dbReference type="PROSITE" id="PS50850"/>
    </source>
</evidence>
<dbReference type="GO" id="GO:0016020">
    <property type="term" value="C:membrane"/>
    <property type="evidence" value="ECO:0007669"/>
    <property type="project" value="UniProtKB-SubCell"/>
</dbReference>
<comment type="similarity">
    <text evidence="2">Belongs to the major facilitator superfamily. Monocarboxylate porter (TC 2.A.1.13) family.</text>
</comment>
<accession>A0A427YGV9</accession>
<feature type="transmembrane region" description="Helical" evidence="3">
    <location>
        <begin position="223"/>
        <end position="243"/>
    </location>
</feature>
<comment type="subcellular location">
    <subcellularLocation>
        <location evidence="1">Membrane</location>
        <topology evidence="1">Multi-pass membrane protein</topology>
    </subcellularLocation>
</comment>
<dbReference type="InterPro" id="IPR050327">
    <property type="entry name" value="Proton-linked_MCT"/>
</dbReference>